<feature type="compositionally biased region" description="Basic and acidic residues" evidence="2">
    <location>
        <begin position="1797"/>
        <end position="1810"/>
    </location>
</feature>
<name>A0A8K0C9L4_IGNLU</name>
<feature type="compositionally biased region" description="Polar residues" evidence="2">
    <location>
        <begin position="24"/>
        <end position="36"/>
    </location>
</feature>
<feature type="compositionally biased region" description="Polar residues" evidence="2">
    <location>
        <begin position="46"/>
        <end position="58"/>
    </location>
</feature>
<keyword evidence="1" id="KW-0175">Coiled coil</keyword>
<feature type="region of interest" description="Disordered" evidence="2">
    <location>
        <begin position="724"/>
        <end position="781"/>
    </location>
</feature>
<accession>A0A8K0C9L4</accession>
<feature type="region of interest" description="Disordered" evidence="2">
    <location>
        <begin position="1"/>
        <end position="58"/>
    </location>
</feature>
<feature type="compositionally biased region" description="Basic and acidic residues" evidence="2">
    <location>
        <begin position="1392"/>
        <end position="1402"/>
    </location>
</feature>
<feature type="compositionally biased region" description="Polar residues" evidence="2">
    <location>
        <begin position="744"/>
        <end position="754"/>
    </location>
</feature>
<feature type="region of interest" description="Disordered" evidence="2">
    <location>
        <begin position="1472"/>
        <end position="1529"/>
    </location>
</feature>
<evidence type="ECO:0000256" key="1">
    <source>
        <dbReference type="SAM" id="Coils"/>
    </source>
</evidence>
<feature type="compositionally biased region" description="Polar residues" evidence="2">
    <location>
        <begin position="1973"/>
        <end position="1991"/>
    </location>
</feature>
<dbReference type="EMBL" id="VTPC01090954">
    <property type="protein sequence ID" value="KAF2880548.1"/>
    <property type="molecule type" value="Genomic_DNA"/>
</dbReference>
<feature type="compositionally biased region" description="Basic and acidic residues" evidence="2">
    <location>
        <begin position="1712"/>
        <end position="1727"/>
    </location>
</feature>
<feature type="compositionally biased region" description="Polar residues" evidence="2">
    <location>
        <begin position="1416"/>
        <end position="1427"/>
    </location>
</feature>
<feature type="region of interest" description="Disordered" evidence="2">
    <location>
        <begin position="874"/>
        <end position="951"/>
    </location>
</feature>
<feature type="compositionally biased region" description="Low complexity" evidence="2">
    <location>
        <begin position="2119"/>
        <end position="2139"/>
    </location>
</feature>
<feature type="compositionally biased region" description="Basic and acidic residues" evidence="2">
    <location>
        <begin position="1903"/>
        <end position="1956"/>
    </location>
</feature>
<feature type="compositionally biased region" description="Polar residues" evidence="2">
    <location>
        <begin position="1503"/>
        <end position="1516"/>
    </location>
</feature>
<feature type="region of interest" description="Disordered" evidence="2">
    <location>
        <begin position="1703"/>
        <end position="1998"/>
    </location>
</feature>
<feature type="compositionally biased region" description="Basic and acidic residues" evidence="2">
    <location>
        <begin position="910"/>
        <end position="943"/>
    </location>
</feature>
<evidence type="ECO:0000313" key="4">
    <source>
        <dbReference type="Proteomes" id="UP000801492"/>
    </source>
</evidence>
<feature type="compositionally biased region" description="Basic and acidic residues" evidence="2">
    <location>
        <begin position="1438"/>
        <end position="1449"/>
    </location>
</feature>
<reference evidence="3" key="1">
    <citation type="submission" date="2019-08" db="EMBL/GenBank/DDBJ databases">
        <title>The genome of the North American firefly Photinus pyralis.</title>
        <authorList>
            <consortium name="Photinus pyralis genome working group"/>
            <person name="Fallon T.R."/>
            <person name="Sander Lower S.E."/>
            <person name="Weng J.-K."/>
        </authorList>
    </citation>
    <scope>NUCLEOTIDE SEQUENCE</scope>
    <source>
        <strain evidence="3">TRF0915ILg1</strain>
        <tissue evidence="3">Whole body</tissue>
    </source>
</reference>
<feature type="compositionally biased region" description="Low complexity" evidence="2">
    <location>
        <begin position="817"/>
        <end position="839"/>
    </location>
</feature>
<feature type="region of interest" description="Disordered" evidence="2">
    <location>
        <begin position="2115"/>
        <end position="2140"/>
    </location>
</feature>
<feature type="region of interest" description="Disordered" evidence="2">
    <location>
        <begin position="682"/>
        <end position="707"/>
    </location>
</feature>
<comment type="caution">
    <text evidence="3">The sequence shown here is derived from an EMBL/GenBank/DDBJ whole genome shotgun (WGS) entry which is preliminary data.</text>
</comment>
<evidence type="ECO:0000313" key="3">
    <source>
        <dbReference type="EMBL" id="KAF2880548.1"/>
    </source>
</evidence>
<feature type="coiled-coil region" evidence="1">
    <location>
        <begin position="1254"/>
        <end position="1309"/>
    </location>
</feature>
<dbReference type="Proteomes" id="UP000801492">
    <property type="component" value="Unassembled WGS sequence"/>
</dbReference>
<sequence length="2397" mass="272074">MQPQYSQGAAPSHHPPPYAPPEVSQASGGSITSSLRQWRKKDYVEKQQSTEQPSTSISENLSHVARVAPHTYYPRLSNDVCHYQHQYAEYGVPYKPQAPAPVKYSEIVDNPQPQPIEHIASAIPKHKDKDYGDLCSVPPQPHLKQYQDQMPLKQPYPDGAKQTYVEPTVHHQYISKESQINPFIQKQPQMHQYIQKEPYQQFIPKYSMQSQYPQPYASEPNNFLAHLNKINPRMAQSIMNDTHLRDPQIPMYHTLDQSRTYPQPQRMYHTQSVHSSPTHGHRNISQPYNYPQPYNYNVKSGMQPNDPYNRIHQYQHNVPKYLSEYKMNAPMEQPIPNISPQRVYNESMHMNYAPMPPKISPNYPHCSQLEYAQHYQHRRAQINQEYYPHSAYKSAYVQNPQVSPEGGGSDTRTRKSSLKQYLETWVEEDMSGNLPDIVVSNNLNDVENIETIKDTTEIPNENLPHFLHLQQFEKLPDNIRGYYHSANAIPPGSRRIIIENSNVECSESGQIIRGNPASLVSKIPEVYTENGNIVTIENENIMEGQRKIITTDGNPEKIGRVIENQIQNLENKVVQIHIIEDTGAATASSTILSSDIPASLNNHQRNSSAGMNDTVIIQSNLYQQNVSHPEHFTKIIAEDENCVIRKRISQDEVETQTTVTHAEMKNMPVIDETPEENLVQPEVSANSENKVVEEQTEVNSENLSSRRSSICSIYREMEHIHRESFNSNSNIESNKPEKPEDNNIPCNLSASQNSLEKDCKGSNSDGIIDSGSNNDSDKTEVKQLCNKVENSKESNTKDKHSNGISCETSIISNPELTNNNLNESTTNLTTLTNNSETPSDISKDESELSKTDNNIETVKENALSNELEKENITVGNVNDEEEKCAEESLNPTTVSNTEVDTAKESSNIQHENDEKDTSGDKVNKKEENISDDNNSKSKVETENSLRLSSDLQNINDKQIQVKDECISSNNRRIEDPLEKEFSKEISRNEIEKCDKTPNSSSQNNCDFNSASTVNVIEQDDEMKIQSNVQEKVENSESIEIETELTKQTNIDIEDTEPTIECFKTEKNHAVFLNDAKPENFLEEINTESYMQSSRPLNLSKDKSVEESIEILTLGDSPIAEIPKDTQQHNEDESVTSDTSETNLVVVNKESNCVVKDITVSVSLPSENKINEEVIETNNEITLEKVTDSQIDHTGENINKPDLNIENDKHISTPINAIDEMSRTTSNTVEDETSKSIEKRLENIFEAAEATSDLHDNATNSVVNLENVIENKEITEVAETLTEGISGNENEKLIEELSETKTNLNDIKNINSEQVIENFQNESSSMELKQSGELSDSMENIPDISSMESNVERTEEENSEATMPVLECMISNDKELKVSNQSKDSICIPKSNTRFDDYSESKQKLNRISSRKRNKTRSLQTESEGSTTDIRRKSRRLNKTKDEESKEAKVSIDVTEPEVVACNLPEKVVLPTMESEATEDTNSRVNEIEQTDKKEQIEELPENCNFTEKSSETTNDLSKIGEKEDNTNNSSVISNENAMGLLENNQEENADAPGIVYQINDSNVVLQIADELLEINVVAQNGRKIILVKTFSDAIIINNSDEDNLQAYDDVNQNAVQYTEDADLKNEALLINNFENNEINEETENFCLKDADITVGDDVCIYNEEVVSSSTEIETVPKIINDTEETVETVESEDKKDLQKKYATRKSSKKDRKVSWEDEQTNKTKCLTDETQQSPQKDNTTAKSKSGSNLSDDNKKSTIKDSLRKSPKTKAALKFVEAAKGNESKVPLKASEGLNPDQKNETDVVSIDKKSSSKPLKKRQTANLSEEHEDKIKNVSKQKNNNHDNNKSKTNENQTKIDEPQKIKEKTHTKKEPEKTKETASNAQIKHNKDEEKNHKSSKAKKSKHEEHEKSKTHDQKPKSKVEETKVKKEKETNSVKNRKDLETKKLKSKLPDEQKKSNSSTQSKNKEPAAQEKQISVQENSITSSTSQENEASSKERNSKLIQQITDDWDEEPEDLKTTVENSCKRRLSLQEYNSRKRTNSVVEQETVQTDLTNSAWTESNIATINKINRELSPESPALNVNFNNKTYSRSSNIFSISKTSAIISNHLNCELDVSNKESSSSSSGGSSSNSNNNSSSSNYKNEECLSSAIELHLPKINRSPKPTYNQEYLRNALVNDLQTVNAYTTTLIKENQQLMQRFLEQKRLTSEELKKVKTIIRYKRLVQHLSTIKINEMQNLRENYQENLKVTSNLSLDTNQRQSSINRIVSVTEKPRLDDKLTLPLKKIEDIPEKRRRKRFRFLYSDEESEQHHNDLPAQCSDSIITNVNSNCCLNKRPRLDLSVPTLENKVMDYSVHQSNSQGQLTLVFKRSFKSDPKMQPFVKLERLPSIDLLAKNRLH</sequence>
<keyword evidence="4" id="KW-1185">Reference proteome</keyword>
<protein>
    <submittedName>
        <fullName evidence="3">Uncharacterized protein</fullName>
    </submittedName>
</protein>
<organism evidence="3 4">
    <name type="scientific">Ignelater luminosus</name>
    <name type="common">Cucubano</name>
    <name type="synonym">Pyrophorus luminosus</name>
    <dbReference type="NCBI Taxonomy" id="2038154"/>
    <lineage>
        <taxon>Eukaryota</taxon>
        <taxon>Metazoa</taxon>
        <taxon>Ecdysozoa</taxon>
        <taxon>Arthropoda</taxon>
        <taxon>Hexapoda</taxon>
        <taxon>Insecta</taxon>
        <taxon>Pterygota</taxon>
        <taxon>Neoptera</taxon>
        <taxon>Endopterygota</taxon>
        <taxon>Coleoptera</taxon>
        <taxon>Polyphaga</taxon>
        <taxon>Elateriformia</taxon>
        <taxon>Elateroidea</taxon>
        <taxon>Elateridae</taxon>
        <taxon>Agrypninae</taxon>
        <taxon>Pyrophorini</taxon>
        <taxon>Ignelater</taxon>
    </lineage>
</organism>
<feature type="compositionally biased region" description="Polar residues" evidence="2">
    <location>
        <begin position="889"/>
        <end position="909"/>
    </location>
</feature>
<feature type="region of interest" description="Disordered" evidence="2">
    <location>
        <begin position="1385"/>
        <end position="1449"/>
    </location>
</feature>
<evidence type="ECO:0000256" key="2">
    <source>
        <dbReference type="SAM" id="MobiDB-lite"/>
    </source>
</evidence>
<proteinExistence type="predicted"/>
<feature type="region of interest" description="Disordered" evidence="2">
    <location>
        <begin position="817"/>
        <end position="854"/>
    </location>
</feature>
<feature type="compositionally biased region" description="Basic and acidic residues" evidence="2">
    <location>
        <begin position="841"/>
        <end position="850"/>
    </location>
</feature>
<feature type="compositionally biased region" description="Basic and acidic residues" evidence="2">
    <location>
        <begin position="1840"/>
        <end position="1877"/>
    </location>
</feature>
<feature type="compositionally biased region" description="Low complexity" evidence="2">
    <location>
        <begin position="761"/>
        <end position="774"/>
    </location>
</feature>
<feature type="compositionally biased region" description="Polar residues" evidence="2">
    <location>
        <begin position="1728"/>
        <end position="1750"/>
    </location>
</feature>
<feature type="compositionally biased region" description="Basic and acidic residues" evidence="2">
    <location>
        <begin position="1485"/>
        <end position="1496"/>
    </location>
</feature>
<gene>
    <name evidence="3" type="ORF">ILUMI_25619</name>
</gene>
<dbReference type="OrthoDB" id="6784780at2759"/>
<feature type="compositionally biased region" description="Basic and acidic residues" evidence="2">
    <location>
        <begin position="1751"/>
        <end position="1763"/>
    </location>
</feature>